<comment type="caution">
    <text evidence="2">The sequence shown here is derived from an EMBL/GenBank/DDBJ whole genome shotgun (WGS) entry which is preliminary data.</text>
</comment>
<proteinExistence type="predicted"/>
<dbReference type="Proteomes" id="UP000277671">
    <property type="component" value="Unassembled WGS sequence"/>
</dbReference>
<feature type="compositionally biased region" description="Basic residues" evidence="1">
    <location>
        <begin position="1"/>
        <end position="12"/>
    </location>
</feature>
<evidence type="ECO:0000256" key="1">
    <source>
        <dbReference type="SAM" id="MobiDB-lite"/>
    </source>
</evidence>
<evidence type="ECO:0000313" key="3">
    <source>
        <dbReference type="Proteomes" id="UP000277671"/>
    </source>
</evidence>
<reference evidence="2 3" key="1">
    <citation type="submission" date="2018-10" db="EMBL/GenBank/DDBJ databases">
        <title>Sequencing the genomes of 1000 actinobacteria strains.</title>
        <authorList>
            <person name="Klenk H.-P."/>
        </authorList>
    </citation>
    <scope>NUCLEOTIDE SEQUENCE [LARGE SCALE GENOMIC DNA]</scope>
    <source>
        <strain evidence="2 3">DSM 45175</strain>
    </source>
</reference>
<organism evidence="2 3">
    <name type="scientific">Micromonospora pisi</name>
    <dbReference type="NCBI Taxonomy" id="589240"/>
    <lineage>
        <taxon>Bacteria</taxon>
        <taxon>Bacillati</taxon>
        <taxon>Actinomycetota</taxon>
        <taxon>Actinomycetes</taxon>
        <taxon>Micromonosporales</taxon>
        <taxon>Micromonosporaceae</taxon>
        <taxon>Micromonospora</taxon>
    </lineage>
</organism>
<evidence type="ECO:0000313" key="2">
    <source>
        <dbReference type="EMBL" id="RKR87696.1"/>
    </source>
</evidence>
<accession>A0A495JFC5</accession>
<sequence length="109" mass="11355">MPGKSNKRRGQQPKHDTAFVVPVPGREPDLTGLSVPVEWPATGTPATGTRATDAPVTDIPRADVPETSAPAAPLPVAPKSGPPLRNGRSGGVGRGQSARPARQYAFRRS</sequence>
<keyword evidence="3" id="KW-1185">Reference proteome</keyword>
<dbReference type="AlphaFoldDB" id="A0A495JFC5"/>
<dbReference type="EMBL" id="RBKT01000001">
    <property type="protein sequence ID" value="RKR87696.1"/>
    <property type="molecule type" value="Genomic_DNA"/>
</dbReference>
<feature type="compositionally biased region" description="Low complexity" evidence="1">
    <location>
        <begin position="40"/>
        <end position="55"/>
    </location>
</feature>
<gene>
    <name evidence="2" type="ORF">BDK92_1988</name>
</gene>
<name>A0A495JFC5_9ACTN</name>
<protein>
    <submittedName>
        <fullName evidence="2">Uncharacterized protein</fullName>
    </submittedName>
</protein>
<feature type="region of interest" description="Disordered" evidence="1">
    <location>
        <begin position="1"/>
        <end position="109"/>
    </location>
</feature>
<dbReference type="RefSeq" id="WP_147456951.1">
    <property type="nucleotide sequence ID" value="NZ_RBKT01000001.1"/>
</dbReference>